<protein>
    <submittedName>
        <fullName evidence="2">Uncharacterized protein</fullName>
    </submittedName>
</protein>
<sequence>MPLDEKIQPFRSPQASFESVVDNADSPRMHMRLQEISDHGLIQQTPASATRTSWQAPPSIVQDSHPPNHADFSSLTSPTRVLESYLQYFESPSISPRQSSQSSRLIDSHSGTSRYGFHHISRRNLVPSTQMIPCTPQPKNITELPFAGNQESKSQTSRHSKPHSESRIDNAFGNRIAEETAFLSSPQLTTLTRADSEPVAKLRRLGPVAGSHALARASSDLGPQSSSNRKPGVTVSFLSSHGFTYESLEIRPPEPLTIDRYIEPQELITPGLAKLGHDVDLPLRFQPTEQRRKLGPYERGHWLLDCSSWEPQLKLNAWAFLANYIGTGIAGWGVRCKRDHNFQEIRTYCWGSVVAHIYCVLWLSSHREIVFTGCSWVDADGARVIIMSPRSHLQRERNDSI</sequence>
<feature type="compositionally biased region" description="Polar residues" evidence="1">
    <location>
        <begin position="46"/>
        <end position="56"/>
    </location>
</feature>
<evidence type="ECO:0000256" key="1">
    <source>
        <dbReference type="SAM" id="MobiDB-lite"/>
    </source>
</evidence>
<feature type="compositionally biased region" description="Polar residues" evidence="1">
    <location>
        <begin position="126"/>
        <end position="140"/>
    </location>
</feature>
<reference evidence="2 3" key="1">
    <citation type="submission" date="2023-10" db="EMBL/GenBank/DDBJ databases">
        <title>Draft genome sequence of Xylaria bambusicola isolate GMP-LS, the root and basal stem rot pathogen of sugarcane in Indonesia.</title>
        <authorList>
            <person name="Selvaraj P."/>
            <person name="Muralishankar V."/>
            <person name="Muruganantham S."/>
            <person name="Sp S."/>
            <person name="Haryani S."/>
            <person name="Lau K.J.X."/>
            <person name="Naqvi N.I."/>
        </authorList>
    </citation>
    <scope>NUCLEOTIDE SEQUENCE [LARGE SCALE GENOMIC DNA]</scope>
    <source>
        <strain evidence="2">GMP-LS</strain>
    </source>
</reference>
<accession>A0AAN7V1W7</accession>
<feature type="region of interest" description="Disordered" evidence="1">
    <location>
        <begin position="92"/>
        <end position="167"/>
    </location>
</feature>
<evidence type="ECO:0000313" key="2">
    <source>
        <dbReference type="EMBL" id="KAK5636871.1"/>
    </source>
</evidence>
<name>A0AAN7V1W7_9PEZI</name>
<dbReference type="AlphaFoldDB" id="A0AAN7V1W7"/>
<evidence type="ECO:0000313" key="3">
    <source>
        <dbReference type="Proteomes" id="UP001305414"/>
    </source>
</evidence>
<dbReference type="EMBL" id="JAWHQM010000082">
    <property type="protein sequence ID" value="KAK5636871.1"/>
    <property type="molecule type" value="Genomic_DNA"/>
</dbReference>
<feature type="region of interest" description="Disordered" evidence="1">
    <location>
        <begin position="1"/>
        <end position="22"/>
    </location>
</feature>
<keyword evidence="3" id="KW-1185">Reference proteome</keyword>
<feature type="region of interest" description="Disordered" evidence="1">
    <location>
        <begin position="46"/>
        <end position="75"/>
    </location>
</feature>
<feature type="compositionally biased region" description="Low complexity" evidence="1">
    <location>
        <begin position="92"/>
        <end position="104"/>
    </location>
</feature>
<gene>
    <name evidence="2" type="ORF">RRF57_012583</name>
</gene>
<comment type="caution">
    <text evidence="2">The sequence shown here is derived from an EMBL/GenBank/DDBJ whole genome shotgun (WGS) entry which is preliminary data.</text>
</comment>
<organism evidence="2 3">
    <name type="scientific">Xylaria bambusicola</name>
    <dbReference type="NCBI Taxonomy" id="326684"/>
    <lineage>
        <taxon>Eukaryota</taxon>
        <taxon>Fungi</taxon>
        <taxon>Dikarya</taxon>
        <taxon>Ascomycota</taxon>
        <taxon>Pezizomycotina</taxon>
        <taxon>Sordariomycetes</taxon>
        <taxon>Xylariomycetidae</taxon>
        <taxon>Xylariales</taxon>
        <taxon>Xylariaceae</taxon>
        <taxon>Xylaria</taxon>
    </lineage>
</organism>
<proteinExistence type="predicted"/>
<dbReference type="Proteomes" id="UP001305414">
    <property type="component" value="Unassembled WGS sequence"/>
</dbReference>